<reference evidence="1 2" key="1">
    <citation type="journal article" date="2020" name="Cell">
        <title>Large-Scale Comparative Analyses of Tick Genomes Elucidate Their Genetic Diversity and Vector Capacities.</title>
        <authorList>
            <consortium name="Tick Genome and Microbiome Consortium (TIGMIC)"/>
            <person name="Jia N."/>
            <person name="Wang J."/>
            <person name="Shi W."/>
            <person name="Du L."/>
            <person name="Sun Y."/>
            <person name="Zhan W."/>
            <person name="Jiang J.F."/>
            <person name="Wang Q."/>
            <person name="Zhang B."/>
            <person name="Ji P."/>
            <person name="Bell-Sakyi L."/>
            <person name="Cui X.M."/>
            <person name="Yuan T.T."/>
            <person name="Jiang B.G."/>
            <person name="Yang W.F."/>
            <person name="Lam T.T."/>
            <person name="Chang Q.C."/>
            <person name="Ding S.J."/>
            <person name="Wang X.J."/>
            <person name="Zhu J.G."/>
            <person name="Ruan X.D."/>
            <person name="Zhao L."/>
            <person name="Wei J.T."/>
            <person name="Ye R.Z."/>
            <person name="Que T.C."/>
            <person name="Du C.H."/>
            <person name="Zhou Y.H."/>
            <person name="Cheng J.X."/>
            <person name="Dai P.F."/>
            <person name="Guo W.B."/>
            <person name="Han X.H."/>
            <person name="Huang E.J."/>
            <person name="Li L.F."/>
            <person name="Wei W."/>
            <person name="Gao Y.C."/>
            <person name="Liu J.Z."/>
            <person name="Shao H.Z."/>
            <person name="Wang X."/>
            <person name="Wang C.C."/>
            <person name="Yang T.C."/>
            <person name="Huo Q.B."/>
            <person name="Li W."/>
            <person name="Chen H.Y."/>
            <person name="Chen S.E."/>
            <person name="Zhou L.G."/>
            <person name="Ni X.B."/>
            <person name="Tian J.H."/>
            <person name="Sheng Y."/>
            <person name="Liu T."/>
            <person name="Pan Y.S."/>
            <person name="Xia L.Y."/>
            <person name="Li J."/>
            <person name="Zhao F."/>
            <person name="Cao W.C."/>
        </authorList>
    </citation>
    <scope>NUCLEOTIDE SEQUENCE [LARGE SCALE GENOMIC DNA]</scope>
    <source>
        <strain evidence="1">HaeL-2018</strain>
    </source>
</reference>
<dbReference type="EMBL" id="JABSTR010000004">
    <property type="protein sequence ID" value="KAH9366196.1"/>
    <property type="molecule type" value="Genomic_DNA"/>
</dbReference>
<keyword evidence="2" id="KW-1185">Reference proteome</keyword>
<organism evidence="1 2">
    <name type="scientific">Haemaphysalis longicornis</name>
    <name type="common">Bush tick</name>
    <dbReference type="NCBI Taxonomy" id="44386"/>
    <lineage>
        <taxon>Eukaryota</taxon>
        <taxon>Metazoa</taxon>
        <taxon>Ecdysozoa</taxon>
        <taxon>Arthropoda</taxon>
        <taxon>Chelicerata</taxon>
        <taxon>Arachnida</taxon>
        <taxon>Acari</taxon>
        <taxon>Parasitiformes</taxon>
        <taxon>Ixodida</taxon>
        <taxon>Ixodoidea</taxon>
        <taxon>Ixodidae</taxon>
        <taxon>Haemaphysalinae</taxon>
        <taxon>Haemaphysalis</taxon>
    </lineage>
</organism>
<dbReference type="OMA" id="ARICRTH"/>
<accession>A0A9J6FVW7</accession>
<sequence>MRSAPRNCLSFVCVWTQKPGDNSESFLAAYREFFEAHKGQATVTIDHVQQKLPRDSCADPLWQVRCKLQLDSSLSLNQLESLSTDIARQWCTAGRSSFGLCSPLQWLQPDRRHGFWHGFFAVETNIKMRSISFGTFAGLNLFAERHCIGGQSTHDDYCVDCTFKHGERILQVFVELTHRSTCEVKQGKELYQLSMHYSNIFRVVVHDPVGGPTDVFLHLHTVPLFRRVPDIWECHSLNSSRWTRQTRRDRMNFQRTLQIGCACCSVLKSEDVGGCFVVKLGFSDSHEARRTVGRLSRKCKRPWFEFAPVSTHTVGRDADGLRQRLCERLEPQIGFACCYALNALLQKSDDIAMQLMLLMSEQFDAVLRDLESFAAQNESALEVTLFTIKTALENHSIVTFCTVLPTLFARICRTHVPSPVPRGSCLVRRVFVTPSHIFYMPPCYPCRKQSASQV</sequence>
<gene>
    <name evidence="1" type="ORF">HPB48_016761</name>
</gene>
<evidence type="ECO:0000313" key="2">
    <source>
        <dbReference type="Proteomes" id="UP000821853"/>
    </source>
</evidence>
<proteinExistence type="predicted"/>
<dbReference type="AlphaFoldDB" id="A0A9J6FVW7"/>
<dbReference type="VEuPathDB" id="VectorBase:HLOH_048694"/>
<dbReference type="Proteomes" id="UP000821853">
    <property type="component" value="Chromosome 2"/>
</dbReference>
<protein>
    <submittedName>
        <fullName evidence="1">Uncharacterized protein</fullName>
    </submittedName>
</protein>
<dbReference type="OrthoDB" id="10468410at2759"/>
<comment type="caution">
    <text evidence="1">The sequence shown here is derived from an EMBL/GenBank/DDBJ whole genome shotgun (WGS) entry which is preliminary data.</text>
</comment>
<evidence type="ECO:0000313" key="1">
    <source>
        <dbReference type="EMBL" id="KAH9366196.1"/>
    </source>
</evidence>
<name>A0A9J6FVW7_HAELO</name>